<feature type="transmembrane region" description="Helical" evidence="6">
    <location>
        <begin position="202"/>
        <end position="222"/>
    </location>
</feature>
<keyword evidence="9" id="KW-1185">Reference proteome</keyword>
<evidence type="ECO:0000259" key="7">
    <source>
        <dbReference type="Pfam" id="PF04116"/>
    </source>
</evidence>
<feature type="compositionally biased region" description="Polar residues" evidence="5">
    <location>
        <begin position="331"/>
        <end position="343"/>
    </location>
</feature>
<feature type="transmembrane region" description="Helical" evidence="6">
    <location>
        <begin position="23"/>
        <end position="40"/>
    </location>
</feature>
<sequence length="343" mass="39141">MIEDVLATLRHPFELFFDPTNRLSLLHLGTALAAAVFIFFRTRNMRHRRNLKGLLNWLLPWDILTHKSAKADYVMFLLNKSVVGAIYASILIQVPIWYSAVEKMLGPATEGPYEASWTISAIYTVAAVLAFDGALWLAHYIFHRVPFLWEFHKVHHSAEVMTPLTASRMHPVEEIFASLLSACSVGVVVALLDQYFGFGSRAFSLFGLNIIIFVFFIAAFNLRHSHVWLQYPDWVQHIFVSPAQHQIHHSKARQHWDKNMGFIFAFWDWSAGTLYSPKSKEDVEYGLGNGEDGTWNDPVALYFRPFKNAYALFKKNPRAAFRSSTDEAQSKQDAAPQNSAETN</sequence>
<evidence type="ECO:0000256" key="1">
    <source>
        <dbReference type="ARBA" id="ARBA00004370"/>
    </source>
</evidence>
<evidence type="ECO:0000256" key="2">
    <source>
        <dbReference type="ARBA" id="ARBA00022692"/>
    </source>
</evidence>
<dbReference type="PANTHER" id="PTHR11863">
    <property type="entry name" value="STEROL DESATURASE"/>
    <property type="match status" value="1"/>
</dbReference>
<comment type="subcellular location">
    <subcellularLocation>
        <location evidence="1">Membrane</location>
    </subcellularLocation>
</comment>
<reference evidence="8 9" key="1">
    <citation type="submission" date="2020-06" db="EMBL/GenBank/DDBJ databases">
        <authorList>
            <person name="Cao W.R."/>
        </authorList>
    </citation>
    <scope>NUCLEOTIDE SEQUENCE [LARGE SCALE GENOMIC DNA]</scope>
    <source>
        <strain evidence="8 9">B1Z28</strain>
    </source>
</reference>
<protein>
    <submittedName>
        <fullName evidence="8">Sterol desaturase family protein</fullName>
    </submittedName>
</protein>
<evidence type="ECO:0000313" key="9">
    <source>
        <dbReference type="Proteomes" id="UP000630805"/>
    </source>
</evidence>
<dbReference type="RefSeq" id="WP_176862004.1">
    <property type="nucleotide sequence ID" value="NZ_JABXWT010000001.1"/>
</dbReference>
<dbReference type="InterPro" id="IPR006694">
    <property type="entry name" value="Fatty_acid_hydroxylase"/>
</dbReference>
<dbReference type="Pfam" id="PF04116">
    <property type="entry name" value="FA_hydroxylase"/>
    <property type="match status" value="1"/>
</dbReference>
<evidence type="ECO:0000256" key="4">
    <source>
        <dbReference type="ARBA" id="ARBA00023136"/>
    </source>
</evidence>
<dbReference type="InterPro" id="IPR050307">
    <property type="entry name" value="Sterol_Desaturase_Related"/>
</dbReference>
<feature type="transmembrane region" description="Helical" evidence="6">
    <location>
        <begin position="118"/>
        <end position="142"/>
    </location>
</feature>
<dbReference type="EMBL" id="JABXWT010000001">
    <property type="protein sequence ID" value="NVO55024.1"/>
    <property type="molecule type" value="Genomic_DNA"/>
</dbReference>
<name>A0ABX2PPN3_9RHOB</name>
<feature type="region of interest" description="Disordered" evidence="5">
    <location>
        <begin position="322"/>
        <end position="343"/>
    </location>
</feature>
<feature type="transmembrane region" description="Helical" evidence="6">
    <location>
        <begin position="77"/>
        <end position="98"/>
    </location>
</feature>
<evidence type="ECO:0000256" key="6">
    <source>
        <dbReference type="SAM" id="Phobius"/>
    </source>
</evidence>
<evidence type="ECO:0000313" key="8">
    <source>
        <dbReference type="EMBL" id="NVO55024.1"/>
    </source>
</evidence>
<evidence type="ECO:0000256" key="5">
    <source>
        <dbReference type="SAM" id="MobiDB-lite"/>
    </source>
</evidence>
<gene>
    <name evidence="8" type="ORF">HW561_04370</name>
</gene>
<evidence type="ECO:0000256" key="3">
    <source>
        <dbReference type="ARBA" id="ARBA00022989"/>
    </source>
</evidence>
<keyword evidence="4 6" id="KW-0472">Membrane</keyword>
<comment type="caution">
    <text evidence="8">The sequence shown here is derived from an EMBL/GenBank/DDBJ whole genome shotgun (WGS) entry which is preliminary data.</text>
</comment>
<keyword evidence="3 6" id="KW-1133">Transmembrane helix</keyword>
<proteinExistence type="predicted"/>
<feature type="domain" description="Fatty acid hydroxylase" evidence="7">
    <location>
        <begin position="125"/>
        <end position="273"/>
    </location>
</feature>
<dbReference type="Proteomes" id="UP000630805">
    <property type="component" value="Unassembled WGS sequence"/>
</dbReference>
<keyword evidence="2 6" id="KW-0812">Transmembrane</keyword>
<feature type="transmembrane region" description="Helical" evidence="6">
    <location>
        <begin position="175"/>
        <end position="196"/>
    </location>
</feature>
<accession>A0ABX2PPN3</accession>
<organism evidence="8 9">
    <name type="scientific">Ruegeria haliotis</name>
    <dbReference type="NCBI Taxonomy" id="2747601"/>
    <lineage>
        <taxon>Bacteria</taxon>
        <taxon>Pseudomonadati</taxon>
        <taxon>Pseudomonadota</taxon>
        <taxon>Alphaproteobacteria</taxon>
        <taxon>Rhodobacterales</taxon>
        <taxon>Roseobacteraceae</taxon>
        <taxon>Ruegeria</taxon>
    </lineage>
</organism>